<dbReference type="PANTHER" id="PTHR43581">
    <property type="entry name" value="ATP/GTP PHOSPHATASE"/>
    <property type="match status" value="1"/>
</dbReference>
<comment type="caution">
    <text evidence="2">The sequence shown here is derived from an EMBL/GenBank/DDBJ whole genome shotgun (WGS) entry which is preliminary data.</text>
</comment>
<protein>
    <submittedName>
        <fullName evidence="2">AAA family ATPase</fullName>
    </submittedName>
</protein>
<dbReference type="RefSeq" id="WP_207830725.1">
    <property type="nucleotide sequence ID" value="NZ_CP088282.1"/>
</dbReference>
<gene>
    <name evidence="2" type="ORF">J4P68_04370</name>
</gene>
<keyword evidence="3" id="KW-1185">Reference proteome</keyword>
<dbReference type="EMBL" id="JAGEPA010000001">
    <property type="protein sequence ID" value="MBO1428663.1"/>
    <property type="molecule type" value="Genomic_DNA"/>
</dbReference>
<proteinExistence type="predicted"/>
<dbReference type="CDD" id="cd00267">
    <property type="entry name" value="ABC_ATPase"/>
    <property type="match status" value="1"/>
</dbReference>
<accession>A0ABS3MB94</accession>
<sequence>MRLSFRSTFQSIIAFPDVELPEFTLLTGPNGAGKTHLLQALANGDVLADCAPNPSADVRMYDFNTLVPQDTGLFSSETLRNERIDVFNNYTNVASRINLPHHLENLRNLARANGLTQTYVQNPVAMASLTLEDLSKLEVKEPENLYRMITVNVQSATDNIINNLSQPQRSRVQAVAKSVGKSVIGLTEDDFGSANPAAWDDIGVFQQSFGRLFIAYRDTKLANDLAEFQAYKGDDTAQFLDADTFRKLHGGAPWDFVNDAVAAAGLDFRINHPNLNEYAPFHPQLTKISNSVTIQFSSLSSGEKVLMAFAFCVYYASDKRQLATPPKLLLLDEVDATLHPSMSQTLIETISRSLIQAYGIKVIMTTHSPSTVALAPESAVHLMTPGIAGIRRCSKAEALNILTVGVPTLSISYEGRRQVFVESPSDAKAYDAAYKILKPSLGSARSLEFIATGTRSKTGSEANTGCEVVKRIVADLAEAGNQSVFGLLDWDGHHASDKRIAVLAEGRRNGLENVIFDPLSIALLICREIPDQRSVVGIPVETNWISFARLDPSLMQQTVDHVTAAVLGGGPKTRTEVHYVGGLKLKIDTRYLTIDDHELESKLTSAFPFLQRVTKQQAGLLIQEIIAKVFADVPDAVPSELRAVMIDLLNRPSH</sequence>
<dbReference type="InterPro" id="IPR003959">
    <property type="entry name" value="ATPase_AAA_core"/>
</dbReference>
<name>A0ABS3MB94_9BRAD</name>
<dbReference type="Proteomes" id="UP000692816">
    <property type="component" value="Unassembled WGS sequence"/>
</dbReference>
<dbReference type="InterPro" id="IPR003593">
    <property type="entry name" value="AAA+_ATPase"/>
</dbReference>
<evidence type="ECO:0000259" key="1">
    <source>
        <dbReference type="SMART" id="SM00382"/>
    </source>
</evidence>
<dbReference type="PANTHER" id="PTHR43581:SF2">
    <property type="entry name" value="EXCINUCLEASE ATPASE SUBUNIT"/>
    <property type="match status" value="1"/>
</dbReference>
<dbReference type="InterPro" id="IPR027417">
    <property type="entry name" value="P-loop_NTPase"/>
</dbReference>
<dbReference type="SMART" id="SM00382">
    <property type="entry name" value="AAA"/>
    <property type="match status" value="1"/>
</dbReference>
<feature type="domain" description="AAA+ ATPase" evidence="1">
    <location>
        <begin position="20"/>
        <end position="394"/>
    </location>
</feature>
<reference evidence="2" key="1">
    <citation type="journal article" date="2021" name="Int. J. Syst. Evol. Microbiol.">
        <title>Bradyrhizobium septentrionale sp. nov. (sv. septentrionale) and Bradyrhizobium quebecense sp. nov. (sv. septentrionale) associated with legumes native to Canada possess rearranged symbiosis genes and numerous insertion sequences.</title>
        <authorList>
            <person name="Bromfield E.S.P."/>
            <person name="Cloutier S."/>
        </authorList>
    </citation>
    <scope>NUCLEOTIDE SEQUENCE</scope>
    <source>
        <strain evidence="2">12S5</strain>
    </source>
</reference>
<evidence type="ECO:0000313" key="2">
    <source>
        <dbReference type="EMBL" id="MBO1428663.1"/>
    </source>
</evidence>
<organism evidence="2 3">
    <name type="scientific">Bradyrhizobium quebecense</name>
    <dbReference type="NCBI Taxonomy" id="2748629"/>
    <lineage>
        <taxon>Bacteria</taxon>
        <taxon>Pseudomonadati</taxon>
        <taxon>Pseudomonadota</taxon>
        <taxon>Alphaproteobacteria</taxon>
        <taxon>Hyphomicrobiales</taxon>
        <taxon>Nitrobacteraceae</taxon>
        <taxon>Bradyrhizobium</taxon>
    </lineage>
</organism>
<dbReference type="SUPFAM" id="SSF52540">
    <property type="entry name" value="P-loop containing nucleoside triphosphate hydrolases"/>
    <property type="match status" value="1"/>
</dbReference>
<dbReference type="InterPro" id="IPR051396">
    <property type="entry name" value="Bact_Antivir_Def_Nuclease"/>
</dbReference>
<dbReference type="Pfam" id="PF13304">
    <property type="entry name" value="AAA_21"/>
    <property type="match status" value="1"/>
</dbReference>
<dbReference type="Gene3D" id="3.40.50.300">
    <property type="entry name" value="P-loop containing nucleotide triphosphate hydrolases"/>
    <property type="match status" value="2"/>
</dbReference>
<evidence type="ECO:0000313" key="3">
    <source>
        <dbReference type="Proteomes" id="UP000692816"/>
    </source>
</evidence>